<comment type="caution">
    <text evidence="1">The sequence shown here is derived from an EMBL/GenBank/DDBJ whole genome shotgun (WGS) entry which is preliminary data.</text>
</comment>
<evidence type="ECO:0000313" key="1">
    <source>
        <dbReference type="EMBL" id="KAH7835310.1"/>
    </source>
</evidence>
<proteinExistence type="predicted"/>
<evidence type="ECO:0000313" key="2">
    <source>
        <dbReference type="Proteomes" id="UP000828048"/>
    </source>
</evidence>
<gene>
    <name evidence="1" type="ORF">Vadar_024936</name>
</gene>
<protein>
    <submittedName>
        <fullName evidence="1">Uncharacterized protein</fullName>
    </submittedName>
</protein>
<sequence>MLEVHVSRPYRQTHVYLNVYDLTPANGYFYWAGLGVFHTGIEGSLCNYILPKALKTSAVRHDPNFQGYDIEKKRLTRSFSCFSSISMHQRERQVSISSLFLHSQYKGCLPPWELKKSRNGSSKEE</sequence>
<dbReference type="Proteomes" id="UP000828048">
    <property type="component" value="Chromosome 2"/>
</dbReference>
<reference evidence="1 2" key="1">
    <citation type="journal article" date="2021" name="Hortic Res">
        <title>High-quality reference genome and annotation aids understanding of berry development for evergreen blueberry (Vaccinium darrowii).</title>
        <authorList>
            <person name="Yu J."/>
            <person name="Hulse-Kemp A.M."/>
            <person name="Babiker E."/>
            <person name="Staton M."/>
        </authorList>
    </citation>
    <scope>NUCLEOTIDE SEQUENCE [LARGE SCALE GENOMIC DNA]</scope>
    <source>
        <strain evidence="2">cv. NJ 8807/NJ 8810</strain>
        <tissue evidence="1">Young leaf</tissue>
    </source>
</reference>
<organism evidence="1 2">
    <name type="scientific">Vaccinium darrowii</name>
    <dbReference type="NCBI Taxonomy" id="229202"/>
    <lineage>
        <taxon>Eukaryota</taxon>
        <taxon>Viridiplantae</taxon>
        <taxon>Streptophyta</taxon>
        <taxon>Embryophyta</taxon>
        <taxon>Tracheophyta</taxon>
        <taxon>Spermatophyta</taxon>
        <taxon>Magnoliopsida</taxon>
        <taxon>eudicotyledons</taxon>
        <taxon>Gunneridae</taxon>
        <taxon>Pentapetalae</taxon>
        <taxon>asterids</taxon>
        <taxon>Ericales</taxon>
        <taxon>Ericaceae</taxon>
        <taxon>Vaccinioideae</taxon>
        <taxon>Vaccinieae</taxon>
        <taxon>Vaccinium</taxon>
    </lineage>
</organism>
<accession>A0ACB7X459</accession>
<dbReference type="EMBL" id="CM037152">
    <property type="protein sequence ID" value="KAH7835310.1"/>
    <property type="molecule type" value="Genomic_DNA"/>
</dbReference>
<name>A0ACB7X459_9ERIC</name>
<keyword evidence="2" id="KW-1185">Reference proteome</keyword>